<reference evidence="1" key="1">
    <citation type="submission" date="2022-03" db="EMBL/GenBank/DDBJ databases">
        <title>Genomic analyses of argali, domestic sheep and their hybrids provide insights into chromosomal evolution, heterosis and genetic basis of agronomic traits.</title>
        <authorList>
            <person name="Li M."/>
        </authorList>
    </citation>
    <scope>NUCLEOTIDE SEQUENCE</scope>
    <source>
        <strain evidence="1">F1 hybrid</strain>
    </source>
</reference>
<keyword evidence="2" id="KW-1185">Reference proteome</keyword>
<sequence>MYEELLRVDKRKPGVTVTVGIWKYTDTDITNSLYTMRSIITLPQGLDSFWDRALPDGALDTALRGDEAGSEEDLYEDVHSSSHHYSHTGGGGEQLAINEPSPTWWWNLAGHIVLLVGDVPFQPLTNCPLSDALDEES</sequence>
<protein>
    <submittedName>
        <fullName evidence="1">Uncharacterized protein</fullName>
    </submittedName>
</protein>
<dbReference type="Proteomes" id="UP001057279">
    <property type="component" value="Linkage Group LG02"/>
</dbReference>
<evidence type="ECO:0000313" key="2">
    <source>
        <dbReference type="Proteomes" id="UP001057279"/>
    </source>
</evidence>
<name>A0ACB9VFD3_9CETA</name>
<evidence type="ECO:0000313" key="1">
    <source>
        <dbReference type="EMBL" id="KAI4588709.1"/>
    </source>
</evidence>
<gene>
    <name evidence="1" type="ORF">MJG53_003117</name>
</gene>
<dbReference type="EMBL" id="CM043027">
    <property type="protein sequence ID" value="KAI4588709.1"/>
    <property type="molecule type" value="Genomic_DNA"/>
</dbReference>
<comment type="caution">
    <text evidence="1">The sequence shown here is derived from an EMBL/GenBank/DDBJ whole genome shotgun (WGS) entry which is preliminary data.</text>
</comment>
<organism evidence="1 2">
    <name type="scientific">Ovis ammon polii x Ovis aries</name>
    <dbReference type="NCBI Taxonomy" id="2918886"/>
    <lineage>
        <taxon>Eukaryota</taxon>
        <taxon>Metazoa</taxon>
        <taxon>Chordata</taxon>
        <taxon>Craniata</taxon>
        <taxon>Vertebrata</taxon>
        <taxon>Euteleostomi</taxon>
        <taxon>Mammalia</taxon>
        <taxon>Eutheria</taxon>
        <taxon>Laurasiatheria</taxon>
        <taxon>Artiodactyla</taxon>
        <taxon>Ruminantia</taxon>
        <taxon>Pecora</taxon>
        <taxon>Bovidae</taxon>
        <taxon>Caprinae</taxon>
        <taxon>Ovis</taxon>
    </lineage>
</organism>
<proteinExistence type="predicted"/>
<accession>A0ACB9VFD3</accession>